<dbReference type="EMBL" id="CP058579">
    <property type="protein sequence ID" value="QLG61074.1"/>
    <property type="molecule type" value="Genomic_DNA"/>
</dbReference>
<protein>
    <submittedName>
        <fullName evidence="1">Uncharacterized protein</fullName>
    </submittedName>
</protein>
<dbReference type="GeneID" id="56036737"/>
<name>A0A7D5L9B5_9EURY</name>
<keyword evidence="2" id="KW-1185">Reference proteome</keyword>
<evidence type="ECO:0000313" key="1">
    <source>
        <dbReference type="EMBL" id="QLG61074.1"/>
    </source>
</evidence>
<evidence type="ECO:0000313" key="2">
    <source>
        <dbReference type="Proteomes" id="UP000509626"/>
    </source>
</evidence>
<reference evidence="1 2" key="1">
    <citation type="submission" date="2020-06" db="EMBL/GenBank/DDBJ databases">
        <title>NJ-3-1, isolated from saline soil.</title>
        <authorList>
            <person name="Cui H.L."/>
            <person name="Shi X."/>
        </authorList>
    </citation>
    <scope>NUCLEOTIDE SEQUENCE [LARGE SCALE GENOMIC DNA]</scope>
    <source>
        <strain evidence="1 2">NJ-3-1</strain>
    </source>
</reference>
<organism evidence="1 2">
    <name type="scientific">Halorarum salinum</name>
    <dbReference type="NCBI Taxonomy" id="2743089"/>
    <lineage>
        <taxon>Archaea</taxon>
        <taxon>Methanobacteriati</taxon>
        <taxon>Methanobacteriota</taxon>
        <taxon>Stenosarchaea group</taxon>
        <taxon>Halobacteria</taxon>
        <taxon>Halobacteriales</taxon>
        <taxon>Haloferacaceae</taxon>
        <taxon>Halorarum</taxon>
    </lineage>
</organism>
<accession>A0A7D5L9B5</accession>
<dbReference type="Proteomes" id="UP000509626">
    <property type="component" value="Chromosome"/>
</dbReference>
<dbReference type="AlphaFoldDB" id="A0A7D5L9B5"/>
<dbReference type="RefSeq" id="WP_179267658.1">
    <property type="nucleotide sequence ID" value="NZ_CP058579.1"/>
</dbReference>
<proteinExistence type="predicted"/>
<sequence length="203" mass="21826">MGGDVQYRPERPVFALAAELVAVPTDRQRWFDRLDELAHCVGADVALAEPLADIQDPGRWRVGHEDGLAIGCPVKLGLEVRADVGFGIRRESRVSVETSLLAEEHDVFVRVGGLVQVVYCLGSGHLGRDRLAVVVASDDQRDAGCGVLSEFGEVVGFAGDEPTGIVAGETSRSSSACSETIVYRSSMGCTRQSETARVRIDIR</sequence>
<gene>
    <name evidence="1" type="ORF">HUG12_04720</name>
</gene>
<dbReference type="KEGG" id="halu:HUG12_04720"/>